<proteinExistence type="inferred from homology"/>
<dbReference type="Gene3D" id="1.20.1560.10">
    <property type="entry name" value="ABC transporter type 1, transmembrane domain"/>
    <property type="match status" value="1"/>
</dbReference>
<gene>
    <name evidence="15" type="ORF">MUK42_22139</name>
</gene>
<feature type="region of interest" description="Disordered" evidence="10">
    <location>
        <begin position="405"/>
        <end position="433"/>
    </location>
</feature>
<evidence type="ECO:0000313" key="16">
    <source>
        <dbReference type="Proteomes" id="UP001055439"/>
    </source>
</evidence>
<dbReference type="PROSITE" id="PS00211">
    <property type="entry name" value="ABC_TRANSPORTER_1"/>
    <property type="match status" value="2"/>
</dbReference>
<dbReference type="GO" id="GO:0016020">
    <property type="term" value="C:membrane"/>
    <property type="evidence" value="ECO:0007669"/>
    <property type="project" value="InterPro"/>
</dbReference>
<evidence type="ECO:0000256" key="9">
    <source>
        <dbReference type="ARBA" id="ARBA00023180"/>
    </source>
</evidence>
<feature type="non-terminal residue" evidence="15">
    <location>
        <position position="1850"/>
    </location>
</feature>
<feature type="transmembrane region" description="Helical" evidence="11">
    <location>
        <begin position="1341"/>
        <end position="1363"/>
    </location>
</feature>
<dbReference type="InterPro" id="IPR003439">
    <property type="entry name" value="ABC_transporter-like_ATP-bd"/>
</dbReference>
<evidence type="ECO:0000256" key="5">
    <source>
        <dbReference type="ARBA" id="ARBA00022741"/>
    </source>
</evidence>
<dbReference type="PANTHER" id="PTHR45136:SF2">
    <property type="entry name" value="ABC TRANSPORTER DOMAIN-CONTAINING PROTEIN"/>
    <property type="match status" value="1"/>
</dbReference>
<dbReference type="EMBL" id="CP097508">
    <property type="protein sequence ID" value="URE10521.1"/>
    <property type="molecule type" value="Genomic_DNA"/>
</dbReference>
<evidence type="ECO:0000256" key="10">
    <source>
        <dbReference type="SAM" id="MobiDB-lite"/>
    </source>
</evidence>
<feature type="transmembrane region" description="Helical" evidence="11">
    <location>
        <begin position="1305"/>
        <end position="1329"/>
    </location>
</feature>
<dbReference type="CDD" id="cd03249">
    <property type="entry name" value="ABC_MTABC3_MDL1_MDL2"/>
    <property type="match status" value="2"/>
</dbReference>
<dbReference type="PROSITE" id="PS50011">
    <property type="entry name" value="PROTEIN_KINASE_DOM"/>
    <property type="match status" value="1"/>
</dbReference>
<feature type="transmembrane region" description="Helical" evidence="11">
    <location>
        <begin position="816"/>
        <end position="837"/>
    </location>
</feature>
<dbReference type="InterPro" id="IPR011009">
    <property type="entry name" value="Kinase-like_dom_sf"/>
</dbReference>
<feature type="domain" description="Protein kinase" evidence="12">
    <location>
        <begin position="117"/>
        <end position="394"/>
    </location>
</feature>
<organism evidence="15 16">
    <name type="scientific">Musa troglodytarum</name>
    <name type="common">fe'i banana</name>
    <dbReference type="NCBI Taxonomy" id="320322"/>
    <lineage>
        <taxon>Eukaryota</taxon>
        <taxon>Viridiplantae</taxon>
        <taxon>Streptophyta</taxon>
        <taxon>Embryophyta</taxon>
        <taxon>Tracheophyta</taxon>
        <taxon>Spermatophyta</taxon>
        <taxon>Magnoliopsida</taxon>
        <taxon>Liliopsida</taxon>
        <taxon>Zingiberales</taxon>
        <taxon>Musaceae</taxon>
        <taxon>Musa</taxon>
    </lineage>
</organism>
<dbReference type="SMART" id="SM00382">
    <property type="entry name" value="AAA"/>
    <property type="match status" value="2"/>
</dbReference>
<feature type="transmembrane region" description="Helical" evidence="11">
    <location>
        <begin position="715"/>
        <end position="734"/>
    </location>
</feature>
<dbReference type="InterPro" id="IPR017871">
    <property type="entry name" value="ABC_transporter-like_CS"/>
</dbReference>
<feature type="domain" description="ABC transmembrane type-1" evidence="14">
    <location>
        <begin position="1299"/>
        <end position="1586"/>
    </location>
</feature>
<dbReference type="Pfam" id="PF00069">
    <property type="entry name" value="Pkinase"/>
    <property type="match status" value="1"/>
</dbReference>
<feature type="domain" description="ABC transmembrane type-1" evidence="14">
    <location>
        <begin position="667"/>
        <end position="956"/>
    </location>
</feature>
<dbReference type="Proteomes" id="UP001055439">
    <property type="component" value="Chromosome 6"/>
</dbReference>
<dbReference type="InterPro" id="IPR000719">
    <property type="entry name" value="Prot_kinase_dom"/>
</dbReference>
<dbReference type="Pfam" id="PF00005">
    <property type="entry name" value="ABC_tran"/>
    <property type="match status" value="2"/>
</dbReference>
<dbReference type="PANTHER" id="PTHR45136">
    <property type="entry name" value="ABC TRANSPORTER DOMAIN-CONTAINING PROTEIN"/>
    <property type="match status" value="1"/>
</dbReference>
<evidence type="ECO:0000256" key="4">
    <source>
        <dbReference type="ARBA" id="ARBA00022737"/>
    </source>
</evidence>
<dbReference type="Gene3D" id="1.10.510.10">
    <property type="entry name" value="Transferase(Phosphotransferase) domain 1"/>
    <property type="match status" value="1"/>
</dbReference>
<dbReference type="GO" id="GO:0016887">
    <property type="term" value="F:ATP hydrolysis activity"/>
    <property type="evidence" value="ECO:0007669"/>
    <property type="project" value="InterPro"/>
</dbReference>
<evidence type="ECO:0000256" key="6">
    <source>
        <dbReference type="ARBA" id="ARBA00022840"/>
    </source>
</evidence>
<dbReference type="GO" id="GO:0004672">
    <property type="term" value="F:protein kinase activity"/>
    <property type="evidence" value="ECO:0007669"/>
    <property type="project" value="InterPro"/>
</dbReference>
<evidence type="ECO:0000259" key="12">
    <source>
        <dbReference type="PROSITE" id="PS50011"/>
    </source>
</evidence>
<evidence type="ECO:0000256" key="3">
    <source>
        <dbReference type="ARBA" id="ARBA00022692"/>
    </source>
</evidence>
<comment type="similarity">
    <text evidence="1">Belongs to the ABC transporter superfamily. ABCB family. Multidrug resistance exporter (TC 3.A.1.201) subfamily.</text>
</comment>
<evidence type="ECO:0000313" key="15">
    <source>
        <dbReference type="EMBL" id="URE10521.1"/>
    </source>
</evidence>
<dbReference type="Pfam" id="PF00664">
    <property type="entry name" value="ABC_membrane"/>
    <property type="match status" value="2"/>
</dbReference>
<dbReference type="CDD" id="cd18578">
    <property type="entry name" value="ABC_6TM_Pgp_ABCB1_D2_like"/>
    <property type="match status" value="1"/>
</dbReference>
<dbReference type="Gene3D" id="3.40.50.300">
    <property type="entry name" value="P-loop containing nucleotide triphosphate hydrolases"/>
    <property type="match status" value="2"/>
</dbReference>
<dbReference type="FunFam" id="3.40.50.300:FF:001234">
    <property type="entry name" value="ABC multidrug transporter SitT"/>
    <property type="match status" value="1"/>
</dbReference>
<dbReference type="CDD" id="cd18577">
    <property type="entry name" value="ABC_6TM_Pgp_ABCB1_D1_like"/>
    <property type="match status" value="1"/>
</dbReference>
<feature type="transmembrane region" description="Helical" evidence="11">
    <location>
        <begin position="790"/>
        <end position="810"/>
    </location>
</feature>
<dbReference type="GO" id="GO:0140359">
    <property type="term" value="F:ABC-type transporter activity"/>
    <property type="evidence" value="ECO:0007669"/>
    <property type="project" value="InterPro"/>
</dbReference>
<keyword evidence="2" id="KW-0813">Transport</keyword>
<feature type="region of interest" description="Disordered" evidence="10">
    <location>
        <begin position="1"/>
        <end position="108"/>
    </location>
</feature>
<dbReference type="PROSITE" id="PS50893">
    <property type="entry name" value="ABC_TRANSPORTER_2"/>
    <property type="match status" value="2"/>
</dbReference>
<dbReference type="PROSITE" id="PS50929">
    <property type="entry name" value="ABC_TM1F"/>
    <property type="match status" value="2"/>
</dbReference>
<dbReference type="GO" id="GO:0005524">
    <property type="term" value="F:ATP binding"/>
    <property type="evidence" value="ECO:0007669"/>
    <property type="project" value="UniProtKB-KW"/>
</dbReference>
<feature type="domain" description="ABC transporter" evidence="13">
    <location>
        <begin position="991"/>
        <end position="1227"/>
    </location>
</feature>
<dbReference type="SUPFAM" id="SSF90123">
    <property type="entry name" value="ABC transporter transmembrane region"/>
    <property type="match status" value="2"/>
</dbReference>
<keyword evidence="9" id="KW-0325">Glycoprotein</keyword>
<dbReference type="InterPro" id="IPR008271">
    <property type="entry name" value="Ser/Thr_kinase_AS"/>
</dbReference>
<name>A0A9E7KAM4_9LILI</name>
<dbReference type="OrthoDB" id="6500128at2759"/>
<evidence type="ECO:0000256" key="7">
    <source>
        <dbReference type="ARBA" id="ARBA00022989"/>
    </source>
</evidence>
<evidence type="ECO:0000259" key="14">
    <source>
        <dbReference type="PROSITE" id="PS50929"/>
    </source>
</evidence>
<evidence type="ECO:0000256" key="1">
    <source>
        <dbReference type="ARBA" id="ARBA00007577"/>
    </source>
</evidence>
<keyword evidence="8 11" id="KW-0472">Membrane</keyword>
<accession>A0A9E7KAM4</accession>
<dbReference type="FunFam" id="3.40.50.300:FF:000205">
    <property type="entry name" value="ABC transporter B family member 4"/>
    <property type="match status" value="1"/>
</dbReference>
<keyword evidence="4" id="KW-0677">Repeat</keyword>
<evidence type="ECO:0000256" key="2">
    <source>
        <dbReference type="ARBA" id="ARBA00022448"/>
    </source>
</evidence>
<dbReference type="InterPro" id="IPR011527">
    <property type="entry name" value="ABC1_TM_dom"/>
</dbReference>
<keyword evidence="5" id="KW-0547">Nucleotide-binding</keyword>
<dbReference type="CDD" id="cd14016">
    <property type="entry name" value="STKc_CK1"/>
    <property type="match status" value="1"/>
</dbReference>
<keyword evidence="6" id="KW-0067">ATP-binding</keyword>
<feature type="compositionally biased region" description="Gly residues" evidence="10">
    <location>
        <begin position="58"/>
        <end position="67"/>
    </location>
</feature>
<feature type="transmembrane region" description="Helical" evidence="11">
    <location>
        <begin position="928"/>
        <end position="948"/>
    </location>
</feature>
<feature type="transmembrane region" description="Helical" evidence="11">
    <location>
        <begin position="896"/>
        <end position="916"/>
    </location>
</feature>
<dbReference type="InterPro" id="IPR036640">
    <property type="entry name" value="ABC1_TM_sf"/>
</dbReference>
<keyword evidence="7 11" id="KW-1133">Transmembrane helix</keyword>
<dbReference type="SUPFAM" id="SSF56112">
    <property type="entry name" value="Protein kinase-like (PK-like)"/>
    <property type="match status" value="1"/>
</dbReference>
<keyword evidence="3 11" id="KW-0812">Transmembrane</keyword>
<dbReference type="SMART" id="SM00220">
    <property type="entry name" value="S_TKc"/>
    <property type="match status" value="1"/>
</dbReference>
<evidence type="ECO:0000256" key="11">
    <source>
        <dbReference type="SAM" id="Phobius"/>
    </source>
</evidence>
<reference evidence="15" key="1">
    <citation type="submission" date="2022-05" db="EMBL/GenBank/DDBJ databases">
        <title>The Musa troglodytarum L. genome provides insights into the mechanism of non-climacteric behaviour and enrichment of carotenoids.</title>
        <authorList>
            <person name="Wang J."/>
        </authorList>
    </citation>
    <scope>NUCLEOTIDE SEQUENCE</scope>
    <source>
        <tissue evidence="15">Leaf</tissue>
    </source>
</reference>
<dbReference type="InterPro" id="IPR003593">
    <property type="entry name" value="AAA+_ATPase"/>
</dbReference>
<evidence type="ECO:0000256" key="8">
    <source>
        <dbReference type="ARBA" id="ARBA00023136"/>
    </source>
</evidence>
<feature type="transmembrane region" description="Helical" evidence="11">
    <location>
        <begin position="1428"/>
        <end position="1450"/>
    </location>
</feature>
<dbReference type="Pfam" id="PF24289">
    <property type="entry name" value="DUF7477"/>
    <property type="match status" value="1"/>
</dbReference>
<dbReference type="FunFam" id="1.10.510.10:FF:000222">
    <property type="entry name" value="casein kinase 1-like protein HD16"/>
    <property type="match status" value="1"/>
</dbReference>
<dbReference type="PROSITE" id="PS00108">
    <property type="entry name" value="PROTEIN_KINASE_ST"/>
    <property type="match status" value="1"/>
</dbReference>
<dbReference type="SUPFAM" id="SSF52540">
    <property type="entry name" value="P-loop containing nucleoside triphosphate hydrolases"/>
    <property type="match status" value="2"/>
</dbReference>
<feature type="compositionally biased region" description="Basic and acidic residues" evidence="10">
    <location>
        <begin position="70"/>
        <end position="82"/>
    </location>
</feature>
<dbReference type="InterPro" id="IPR055900">
    <property type="entry name" value="DUF7477"/>
</dbReference>
<keyword evidence="16" id="KW-1185">Reference proteome</keyword>
<evidence type="ECO:0000259" key="13">
    <source>
        <dbReference type="PROSITE" id="PS50893"/>
    </source>
</evidence>
<feature type="compositionally biased region" description="Basic and acidic residues" evidence="10">
    <location>
        <begin position="47"/>
        <end position="56"/>
    </location>
</feature>
<feature type="domain" description="ABC transporter" evidence="13">
    <location>
        <begin position="1628"/>
        <end position="1850"/>
    </location>
</feature>
<dbReference type="InterPro" id="IPR027417">
    <property type="entry name" value="P-loop_NTPase"/>
</dbReference>
<protein>
    <submittedName>
        <fullName evidence="15">ABC transporter transmembrane region</fullName>
    </submittedName>
</protein>
<sequence length="1850" mass="204350">MPELRSGVRRGRAQANPVVQADRPNTRRRRAARNQQPVDENPPLTRSAERRDEIRLAEGGGEVGGLVGHENLEGVGERRMDEYDSGARSADKLPGGEEEGSTAPLPEKVQVGNSPVYRIERKLGKGGFGQVYVGRRISATNANDRIAGSGAVEVALKFEHRSSKGCNYGPPYEWQVYNTLGGIHGVPRVHYKGRQGDYYIMVMDMLGPSLWDVWNNNSHTISVEMVACIAIEAISILEKMHSKGYVHGDVKPENFLLGPPGTSDEKKLFLVDLGLATKWKDSATGLHVEYDQRPDVFRGTVRYASVHAHLGRTASRRDDLESLAYTLIFLLRGRLPWQGYQGENKGFLVCKKKMATSPDTLCCFSPQPFKQFVEYVVNLKFDEEPNYAKCISFFDGIVGPNPDIRPINTDGAQKVGQKRGRLMMEEDGDEQPKKKIRMGMPATQWISVYNARRPMKQRYHYNVADIRLAQHIEKGNEDGLFISCVASCSNLWALIMDAGTNFTSQVYELSPNFLHKEWIMDQWDKNYYITALAGANNGSSLVVMSKGTQYVQQSYKVSESFPFKWINKKWHEGFYVTAMATAGTRWGVVMSRNAGFSDQVVELDFLYPSEGIHRRWDGGYRITATAATKDQAAFVLSVPKRKPTDETQETLRTSAFPSQHVKVLNSLCTIGAIGDGCSINCLLLFASNVMNSLGYGKAQDNHADFMHNVEKYCLYFVYLGSAVLVVAFMEGYCWSRTSERQVLRIRYKYLEAILRQEVAFFDSQEATTSEIINSISKDTSLIQEVLSEKVPLFIMHSSVFVSGLAFSAYFSWRLSLVALPLVLLLIIPGLIYGKYLLYLSHKSRETYAKANGITEQALSSIKTIYSFTAEKSVVERYAAILDKTVKLGIKQGIAKGLAVGSTGLSFAIWGFLAWYGGRLVMYHGESGGRIYAAGISFVLGGLSLGMALPEVKHFTEASVAAKRILERINRLPRIDAEDPNGIKLDGIHGEVEFDSVQFTYPSRPDTVVLRDFNLRVPAGETIALVGTSGSGKSTAVALLQRFYDVDVGTVRIDGVDIKKLQLKWLREKMGLVSQDHALFGTSIKENILFGKPDATMGEIYAAAMTANAHNFIRQLPEGYDTRIGERGALLSGGQKQRIAIARAIIKNPAILLLDEATSALDSESEKLVQNALDQASMGRTTLVVAHKLSTIKNADQIAVVDCGRIVEMGTHDDLINDKNSHYSRLVKLQRIWSNIDQEPENFRPSSVTRSSASRLSLTRASPASFSVYSEDQPSTTSSSPAPSFSRLLAMNSPEWKQAIVGSISAIIYGSIQPIYAFSIGGMIAAFFLQDHAEMLAVIRRYSLIFSSLSVVSIIVNLSQHYNFAYMGERLTKRVRLRVLEKILTFEAAWFDEESHSSGALCSRLSNEASLVKTLVADRISLLVQTASGVVIAMTMGLIVAWKLALVMIAIQPSTMICYYAKKVVLSRVSVGMAKAQHISTQIAIEAVYNHKMVTSFGCADKVLGLFKQAQEEPLRASRQKSWVAGIATGSSPCLSFLSWALDFWYGGKLAQSGEISAGDVFKTFFILVSTGKVIAEAGSMTSDLAKGATAVASVFEVLDRQSLIPGSTNMDRQSDERKLKKIQGKIDIRKVDFAYPTRPQCPVLREFSLEVKAGTSVGLVGRSGCGKSTVISLIQRFYDVDRGVVRIDNTDVRELDIIWFRGFTALVSQDPVIFSGSIRDNIAFGKPESTEDEIVEAARAANAHDFISSLKDGYDTDCGERGVQLSGGQKQRIAIARAIVRNPTILLLDEATSALDVQSERAVQEALDRIMVGRTTVVVAHRLNTIKKLDSIAFVGEGRVAERGNYAQLM</sequence>